<dbReference type="AlphaFoldDB" id="A0A7W7PR69"/>
<sequence>MGGGQQLQAQAEPAAGLVVGDAQVDGGLVVVPALEVRQLQRGPQRRRQEWTM</sequence>
<protein>
    <submittedName>
        <fullName evidence="1">Uncharacterized protein</fullName>
    </submittedName>
</protein>
<name>A0A7W7PR69_9ACTN</name>
<organism evidence="1 2">
    <name type="scientific">Streptomyces griseomycini</name>
    <dbReference type="NCBI Taxonomy" id="66895"/>
    <lineage>
        <taxon>Bacteria</taxon>
        <taxon>Bacillati</taxon>
        <taxon>Actinomycetota</taxon>
        <taxon>Actinomycetes</taxon>
        <taxon>Kitasatosporales</taxon>
        <taxon>Streptomycetaceae</taxon>
        <taxon>Streptomyces</taxon>
    </lineage>
</organism>
<evidence type="ECO:0000313" key="1">
    <source>
        <dbReference type="EMBL" id="MBB4900246.1"/>
    </source>
</evidence>
<dbReference type="EMBL" id="JACHJI010000007">
    <property type="protein sequence ID" value="MBB4900246.1"/>
    <property type="molecule type" value="Genomic_DNA"/>
</dbReference>
<proteinExistence type="predicted"/>
<evidence type="ECO:0000313" key="2">
    <source>
        <dbReference type="Proteomes" id="UP000579523"/>
    </source>
</evidence>
<reference evidence="1 2" key="1">
    <citation type="submission" date="2020-08" db="EMBL/GenBank/DDBJ databases">
        <title>Genomic Encyclopedia of Type Strains, Phase III (KMG-III): the genomes of soil and plant-associated and newly described type strains.</title>
        <authorList>
            <person name="Whitman W."/>
        </authorList>
    </citation>
    <scope>NUCLEOTIDE SEQUENCE [LARGE SCALE GENOMIC DNA]</scope>
    <source>
        <strain evidence="1 2">CECT 3273</strain>
    </source>
</reference>
<gene>
    <name evidence="1" type="ORF">FHS37_004308</name>
</gene>
<dbReference type="Proteomes" id="UP000579523">
    <property type="component" value="Unassembled WGS sequence"/>
</dbReference>
<comment type="caution">
    <text evidence="1">The sequence shown here is derived from an EMBL/GenBank/DDBJ whole genome shotgun (WGS) entry which is preliminary data.</text>
</comment>
<keyword evidence="2" id="KW-1185">Reference proteome</keyword>
<accession>A0A7W7PR69</accession>